<feature type="domain" description="Ribosome recycling factor" evidence="5">
    <location>
        <begin position="101"/>
        <end position="256"/>
    </location>
</feature>
<evidence type="ECO:0000259" key="5">
    <source>
        <dbReference type="Pfam" id="PF01765"/>
    </source>
</evidence>
<dbReference type="GO" id="GO:0006412">
    <property type="term" value="P:translation"/>
    <property type="evidence" value="ECO:0007669"/>
    <property type="project" value="UniProtKB-KW"/>
</dbReference>
<dbReference type="AlphaFoldDB" id="A0A2A3E844"/>
<dbReference type="Proteomes" id="UP000242457">
    <property type="component" value="Unassembled WGS sequence"/>
</dbReference>
<evidence type="ECO:0000256" key="2">
    <source>
        <dbReference type="ARBA" id="ARBA00020581"/>
    </source>
</evidence>
<gene>
    <name evidence="6" type="ORF">APICC_03592</name>
</gene>
<evidence type="ECO:0000256" key="1">
    <source>
        <dbReference type="ARBA" id="ARBA00005912"/>
    </source>
</evidence>
<dbReference type="InterPro" id="IPR023584">
    <property type="entry name" value="Ribosome_recyc_fac_dom"/>
</dbReference>
<evidence type="ECO:0000256" key="4">
    <source>
        <dbReference type="ARBA" id="ARBA00033107"/>
    </source>
</evidence>
<sequence>MINLNFSRIWIIEFNALYYLRNYRNVLISSKLTNIHNNFLFNLNNANKFSTANVLLKNKDRYKDKKKVIHINLDEIRNIIKVDHMISRFDGTIEKYKDQMIKNLPLRTRIGAIEELTITFEDEEHNLEELVEINRKPNMIILNVSAFPQIIPNILETLSKSQMNLNPQQEGTIIYIPIPKITKEHREVLTKMAKQYFNKCKDIISDIRNEYVKELKNYENAPKDLIFKAEDYINATQKEYVKKAEQLLKSKQKELLGE</sequence>
<dbReference type="PANTHER" id="PTHR20982">
    <property type="entry name" value="RIBOSOME RECYCLING FACTOR"/>
    <property type="match status" value="1"/>
</dbReference>
<proteinExistence type="inferred from homology"/>
<dbReference type="EMBL" id="KZ288329">
    <property type="protein sequence ID" value="PBC27933.1"/>
    <property type="molecule type" value="Genomic_DNA"/>
</dbReference>
<comment type="similarity">
    <text evidence="1">Belongs to the RRF family.</text>
</comment>
<dbReference type="Pfam" id="PF01765">
    <property type="entry name" value="RRF"/>
    <property type="match status" value="1"/>
</dbReference>
<protein>
    <recommendedName>
        <fullName evidence="2">Ribosome-recycling factor, mitochondrial</fullName>
    </recommendedName>
    <alternativeName>
        <fullName evidence="4">Ribosome-releasing factor, mitochondrial</fullName>
    </alternativeName>
</protein>
<dbReference type="OrthoDB" id="407355at2759"/>
<evidence type="ECO:0000256" key="3">
    <source>
        <dbReference type="ARBA" id="ARBA00022917"/>
    </source>
</evidence>
<dbReference type="SUPFAM" id="SSF55194">
    <property type="entry name" value="Ribosome recycling factor, RRF"/>
    <property type="match status" value="1"/>
</dbReference>
<evidence type="ECO:0000313" key="6">
    <source>
        <dbReference type="EMBL" id="PBC27933.1"/>
    </source>
</evidence>
<dbReference type="PANTHER" id="PTHR20982:SF3">
    <property type="entry name" value="MITOCHONDRIAL RIBOSOME RECYCLING FACTOR PSEUDO 1"/>
    <property type="match status" value="1"/>
</dbReference>
<reference evidence="6 7" key="1">
    <citation type="submission" date="2014-07" db="EMBL/GenBank/DDBJ databases">
        <title>Genomic and transcriptomic analysis on Apis cerana provide comprehensive insights into honey bee biology.</title>
        <authorList>
            <person name="Diao Q."/>
            <person name="Sun L."/>
            <person name="Zheng H."/>
            <person name="Zheng H."/>
            <person name="Xu S."/>
            <person name="Wang S."/>
            <person name="Zeng Z."/>
            <person name="Hu F."/>
            <person name="Su S."/>
            <person name="Wu J."/>
        </authorList>
    </citation>
    <scope>NUCLEOTIDE SEQUENCE [LARGE SCALE GENOMIC DNA]</scope>
    <source>
        <tissue evidence="6">Pupae without intestine</tissue>
    </source>
</reference>
<dbReference type="STRING" id="94128.A0A2A3E844"/>
<name>A0A2A3E844_APICC</name>
<keyword evidence="3" id="KW-0648">Protein biosynthesis</keyword>
<evidence type="ECO:0000313" key="7">
    <source>
        <dbReference type="Proteomes" id="UP000242457"/>
    </source>
</evidence>
<dbReference type="GO" id="GO:0005739">
    <property type="term" value="C:mitochondrion"/>
    <property type="evidence" value="ECO:0007669"/>
    <property type="project" value="TreeGrafter"/>
</dbReference>
<accession>A0A2A3E844</accession>
<keyword evidence="7" id="KW-1185">Reference proteome</keyword>
<dbReference type="GO" id="GO:0043023">
    <property type="term" value="F:ribosomal large subunit binding"/>
    <property type="evidence" value="ECO:0007669"/>
    <property type="project" value="TreeGrafter"/>
</dbReference>
<dbReference type="Gene3D" id="3.30.1360.40">
    <property type="match status" value="1"/>
</dbReference>
<organism evidence="6 7">
    <name type="scientific">Apis cerana cerana</name>
    <name type="common">Oriental honeybee</name>
    <dbReference type="NCBI Taxonomy" id="94128"/>
    <lineage>
        <taxon>Eukaryota</taxon>
        <taxon>Metazoa</taxon>
        <taxon>Ecdysozoa</taxon>
        <taxon>Arthropoda</taxon>
        <taxon>Hexapoda</taxon>
        <taxon>Insecta</taxon>
        <taxon>Pterygota</taxon>
        <taxon>Neoptera</taxon>
        <taxon>Endopterygota</taxon>
        <taxon>Hymenoptera</taxon>
        <taxon>Apocrita</taxon>
        <taxon>Aculeata</taxon>
        <taxon>Apoidea</taxon>
        <taxon>Anthophila</taxon>
        <taxon>Apidae</taxon>
        <taxon>Apis</taxon>
    </lineage>
</organism>
<dbReference type="Gene3D" id="1.10.132.20">
    <property type="entry name" value="Ribosome-recycling factor"/>
    <property type="match status" value="1"/>
</dbReference>
<dbReference type="InterPro" id="IPR002661">
    <property type="entry name" value="Ribosome_recyc_fac"/>
</dbReference>
<dbReference type="InterPro" id="IPR036191">
    <property type="entry name" value="RRF_sf"/>
</dbReference>